<dbReference type="Proteomes" id="UP001202887">
    <property type="component" value="Unassembled WGS sequence"/>
</dbReference>
<reference evidence="2" key="2">
    <citation type="submission" date="2022-03" db="EMBL/GenBank/DDBJ databases">
        <authorList>
            <person name="Ryngajllo M."/>
            <person name="Jacek P."/>
            <person name="Kubiak K."/>
        </authorList>
    </citation>
    <scope>NUCLEOTIDE SEQUENCE</scope>
    <source>
        <strain evidence="2">SI1</strain>
    </source>
</reference>
<gene>
    <name evidence="2" type="ORF">K1W68_13360</name>
</gene>
<feature type="region of interest" description="Disordered" evidence="1">
    <location>
        <begin position="31"/>
        <end position="53"/>
    </location>
</feature>
<comment type="caution">
    <text evidence="2">The sequence shown here is derived from an EMBL/GenBank/DDBJ whole genome shotgun (WGS) entry which is preliminary data.</text>
</comment>
<protein>
    <submittedName>
        <fullName evidence="2">Uncharacterized protein</fullName>
    </submittedName>
</protein>
<dbReference type="EMBL" id="JAIBCX010000044">
    <property type="protein sequence ID" value="MCJ8354966.1"/>
    <property type="molecule type" value="Genomic_DNA"/>
</dbReference>
<dbReference type="RefSeq" id="WP_139312541.1">
    <property type="nucleotide sequence ID" value="NZ_CP094848.1"/>
</dbReference>
<proteinExistence type="predicted"/>
<evidence type="ECO:0000313" key="2">
    <source>
        <dbReference type="EMBL" id="MCJ8354966.1"/>
    </source>
</evidence>
<reference evidence="2" key="1">
    <citation type="journal article" date="2021" name="Polymers (Basel)">
        <title>Highly Stretchable Bacterial Cellulose Produced by Komagataeibacter hansenii SI1.</title>
        <authorList>
            <person name="Cielecka I."/>
            <person name="Ryngajllo M."/>
            <person name="Maniukiewicz W."/>
            <person name="Bielecki S."/>
        </authorList>
    </citation>
    <scope>NUCLEOTIDE SEQUENCE</scope>
    <source>
        <strain evidence="2">SI1</strain>
    </source>
</reference>
<sequence>MLRTPPFAKALFCKDFRRNFHDSDHWPALTPPTFQYPLGDKNTPGPTRRLPENRPAIKNKKSVKKISMISACYKSLHFKHPVKVTVSKGQCPLVGVRGQSP</sequence>
<dbReference type="AlphaFoldDB" id="A0AAW5EUZ6"/>
<evidence type="ECO:0000313" key="3">
    <source>
        <dbReference type="Proteomes" id="UP001202887"/>
    </source>
</evidence>
<accession>A0AAW5EUZ6</accession>
<name>A0AAW5EUZ6_NOVHA</name>
<organism evidence="2 3">
    <name type="scientific">Novacetimonas hansenii</name>
    <name type="common">Komagataeibacter hansenii</name>
    <dbReference type="NCBI Taxonomy" id="436"/>
    <lineage>
        <taxon>Bacteria</taxon>
        <taxon>Pseudomonadati</taxon>
        <taxon>Pseudomonadota</taxon>
        <taxon>Alphaproteobacteria</taxon>
        <taxon>Acetobacterales</taxon>
        <taxon>Acetobacteraceae</taxon>
        <taxon>Novacetimonas</taxon>
    </lineage>
</organism>
<evidence type="ECO:0000256" key="1">
    <source>
        <dbReference type="SAM" id="MobiDB-lite"/>
    </source>
</evidence>